<organism evidence="2 3">
    <name type="scientific">Panaeolus cyanescens</name>
    <dbReference type="NCBI Taxonomy" id="181874"/>
    <lineage>
        <taxon>Eukaryota</taxon>
        <taxon>Fungi</taxon>
        <taxon>Dikarya</taxon>
        <taxon>Basidiomycota</taxon>
        <taxon>Agaricomycotina</taxon>
        <taxon>Agaricomycetes</taxon>
        <taxon>Agaricomycetidae</taxon>
        <taxon>Agaricales</taxon>
        <taxon>Agaricineae</taxon>
        <taxon>Galeropsidaceae</taxon>
        <taxon>Panaeolus</taxon>
    </lineage>
</organism>
<sequence>MNRKKNIKKTVTIDSQQPAVVPVTPADILSTTVQPPQSAHMPGSFGSSTVPSNRGISSQTAGGSSATPVITPPSVSMRFSPSNPFQVLVPAETEAPGGNDSGTPVPASESRFQQAPELQTPRVTVTTTNSGPARPYNSPGIAGPDSFGLSVSHHDLWATEDEEQGVERQDDEADSSNENEERGQERLEEKVEYGAAVKELEPIGLPCVFEHECKKGPDEYEAIRVRYEKAVKLAEGQRNPSPKNNAFGKERATERQATRERLEEAEEVEGPVMLTTHQSNDEDRKIRKKKERDLKDACNVWKKF</sequence>
<accession>A0A409WFK5</accession>
<feature type="compositionally biased region" description="Basic and acidic residues" evidence="1">
    <location>
        <begin position="248"/>
        <end position="262"/>
    </location>
</feature>
<name>A0A409WFK5_9AGAR</name>
<dbReference type="EMBL" id="NHTK01005500">
    <property type="protein sequence ID" value="PPQ77240.1"/>
    <property type="molecule type" value="Genomic_DNA"/>
</dbReference>
<keyword evidence="3" id="KW-1185">Reference proteome</keyword>
<proteinExistence type="predicted"/>
<dbReference type="InParanoid" id="A0A409WFK5"/>
<feature type="compositionally biased region" description="Basic and acidic residues" evidence="1">
    <location>
        <begin position="179"/>
        <end position="189"/>
    </location>
</feature>
<feature type="region of interest" description="Disordered" evidence="1">
    <location>
        <begin position="33"/>
        <end position="189"/>
    </location>
</feature>
<dbReference type="AlphaFoldDB" id="A0A409WFK5"/>
<feature type="compositionally biased region" description="Polar residues" evidence="1">
    <location>
        <begin position="110"/>
        <end position="131"/>
    </location>
</feature>
<evidence type="ECO:0000313" key="2">
    <source>
        <dbReference type="EMBL" id="PPQ77240.1"/>
    </source>
</evidence>
<feature type="region of interest" description="Disordered" evidence="1">
    <location>
        <begin position="234"/>
        <end position="288"/>
    </location>
</feature>
<comment type="caution">
    <text evidence="2">The sequence shown here is derived from an EMBL/GenBank/DDBJ whole genome shotgun (WGS) entry which is preliminary data.</text>
</comment>
<feature type="compositionally biased region" description="Acidic residues" evidence="1">
    <location>
        <begin position="158"/>
        <end position="178"/>
    </location>
</feature>
<evidence type="ECO:0000256" key="1">
    <source>
        <dbReference type="SAM" id="MobiDB-lite"/>
    </source>
</evidence>
<dbReference type="Proteomes" id="UP000284842">
    <property type="component" value="Unassembled WGS sequence"/>
</dbReference>
<evidence type="ECO:0000313" key="3">
    <source>
        <dbReference type="Proteomes" id="UP000284842"/>
    </source>
</evidence>
<gene>
    <name evidence="2" type="ORF">CVT24_009890</name>
</gene>
<reference evidence="2 3" key="1">
    <citation type="journal article" date="2018" name="Evol. Lett.">
        <title>Horizontal gene cluster transfer increased hallucinogenic mushroom diversity.</title>
        <authorList>
            <person name="Reynolds H.T."/>
            <person name="Vijayakumar V."/>
            <person name="Gluck-Thaler E."/>
            <person name="Korotkin H.B."/>
            <person name="Matheny P.B."/>
            <person name="Slot J.C."/>
        </authorList>
    </citation>
    <scope>NUCLEOTIDE SEQUENCE [LARGE SCALE GENOMIC DNA]</scope>
    <source>
        <strain evidence="2 3">2629</strain>
    </source>
</reference>
<feature type="compositionally biased region" description="Basic and acidic residues" evidence="1">
    <location>
        <begin position="279"/>
        <end position="288"/>
    </location>
</feature>
<protein>
    <submittedName>
        <fullName evidence="2">Uncharacterized protein</fullName>
    </submittedName>
</protein>
<feature type="compositionally biased region" description="Polar residues" evidence="1">
    <location>
        <begin position="45"/>
        <end position="85"/>
    </location>
</feature>